<reference evidence="11" key="1">
    <citation type="submission" date="2021-01" db="EMBL/GenBank/DDBJ databases">
        <authorList>
            <person name="Corre E."/>
            <person name="Pelletier E."/>
            <person name="Niang G."/>
            <person name="Scheremetjew M."/>
            <person name="Finn R."/>
            <person name="Kale V."/>
            <person name="Holt S."/>
            <person name="Cochrane G."/>
            <person name="Meng A."/>
            <person name="Brown T."/>
            <person name="Cohen L."/>
        </authorList>
    </citation>
    <scope>NUCLEOTIDE SEQUENCE</scope>
    <source>
        <strain evidence="11">CCAP1064/1</strain>
    </source>
</reference>
<evidence type="ECO:0000256" key="8">
    <source>
        <dbReference type="ARBA" id="ARBA00023136"/>
    </source>
</evidence>
<evidence type="ECO:0000256" key="5">
    <source>
        <dbReference type="ARBA" id="ARBA00022832"/>
    </source>
</evidence>
<sequence>MDAILSTRSMEECIFQEFVSDGTEHDYLEFSCLYPFYQRTYSWWETTATSDNFLARMVGRNFRFMHSNPVTPVIAIALYGIFIVCGRNYFRDRKPWNLRKTLAMWNFSLSLFSFMGACRLIPHAFHLLYHLPLRESVCGDGGFYFGRGSSGLWTQLFILSKFPELIDTFFIVVHKKPLIFLHWYHHVTVLLYCWAAYVIEIPAGLFFAAMNFAVHSIMYGYYFLMAMKIKPKWFSAIYITLAQVFQMVIGVSVTSLNFYYYFTDNEGTCNLRWQALAAGFTMYGSYLFLFLQFFMGKYNFVGSASKDGKMKYF</sequence>
<evidence type="ECO:0000256" key="9">
    <source>
        <dbReference type="ARBA" id="ARBA00023160"/>
    </source>
</evidence>
<keyword evidence="3 10" id="KW-0808">Transferase</keyword>
<comment type="similarity">
    <text evidence="10">Belongs to the ELO family.</text>
</comment>
<keyword evidence="7 10" id="KW-0443">Lipid metabolism</keyword>
<feature type="transmembrane region" description="Helical" evidence="10">
    <location>
        <begin position="236"/>
        <end position="261"/>
    </location>
</feature>
<dbReference type="EMBL" id="HBEL01040870">
    <property type="protein sequence ID" value="CAD8422870.1"/>
    <property type="molecule type" value="Transcribed_RNA"/>
</dbReference>
<dbReference type="PROSITE" id="PS01188">
    <property type="entry name" value="ELO"/>
    <property type="match status" value="1"/>
</dbReference>
<feature type="transmembrane region" description="Helical" evidence="10">
    <location>
        <begin position="180"/>
        <end position="199"/>
    </location>
</feature>
<evidence type="ECO:0000256" key="10">
    <source>
        <dbReference type="RuleBase" id="RU361115"/>
    </source>
</evidence>
<dbReference type="Pfam" id="PF01151">
    <property type="entry name" value="ELO"/>
    <property type="match status" value="1"/>
</dbReference>
<feature type="transmembrane region" description="Helical" evidence="10">
    <location>
        <begin position="205"/>
        <end position="224"/>
    </location>
</feature>
<dbReference type="GO" id="GO:0019367">
    <property type="term" value="P:fatty acid elongation, saturated fatty acid"/>
    <property type="evidence" value="ECO:0007669"/>
    <property type="project" value="TreeGrafter"/>
</dbReference>
<keyword evidence="9 10" id="KW-0275">Fatty acid biosynthesis</keyword>
<dbReference type="InterPro" id="IPR002076">
    <property type="entry name" value="ELO_fam"/>
</dbReference>
<dbReference type="PANTHER" id="PTHR11157">
    <property type="entry name" value="FATTY ACID ACYL TRANSFERASE-RELATED"/>
    <property type="match status" value="1"/>
</dbReference>
<proteinExistence type="inferred from homology"/>
<evidence type="ECO:0000313" key="11">
    <source>
        <dbReference type="EMBL" id="CAD8422870.1"/>
    </source>
</evidence>
<dbReference type="GO" id="GO:0034626">
    <property type="term" value="P:fatty acid elongation, polyunsaturated fatty acid"/>
    <property type="evidence" value="ECO:0007669"/>
    <property type="project" value="TreeGrafter"/>
</dbReference>
<keyword evidence="5 10" id="KW-0276">Fatty acid metabolism</keyword>
<dbReference type="AlphaFoldDB" id="A0A7S0CH23"/>
<evidence type="ECO:0000256" key="6">
    <source>
        <dbReference type="ARBA" id="ARBA00022989"/>
    </source>
</evidence>
<dbReference type="GO" id="GO:0034625">
    <property type="term" value="P:fatty acid elongation, monounsaturated fatty acid"/>
    <property type="evidence" value="ECO:0007669"/>
    <property type="project" value="TreeGrafter"/>
</dbReference>
<feature type="transmembrane region" description="Helical" evidence="10">
    <location>
        <begin position="70"/>
        <end position="90"/>
    </location>
</feature>
<name>A0A7S0CH23_9STRA</name>
<comment type="subcellular location">
    <subcellularLocation>
        <location evidence="1">Membrane</location>
        <topology evidence="1">Multi-pass membrane protein</topology>
    </subcellularLocation>
</comment>
<evidence type="ECO:0000256" key="4">
    <source>
        <dbReference type="ARBA" id="ARBA00022692"/>
    </source>
</evidence>
<comment type="catalytic activity">
    <reaction evidence="10">
        <text>an acyl-CoA + malonyl-CoA + H(+) = a 3-oxoacyl-CoA + CO2 + CoA</text>
        <dbReference type="Rhea" id="RHEA:50252"/>
        <dbReference type="ChEBI" id="CHEBI:15378"/>
        <dbReference type="ChEBI" id="CHEBI:16526"/>
        <dbReference type="ChEBI" id="CHEBI:57287"/>
        <dbReference type="ChEBI" id="CHEBI:57384"/>
        <dbReference type="ChEBI" id="CHEBI:58342"/>
        <dbReference type="ChEBI" id="CHEBI:90726"/>
    </reaction>
    <physiologicalReaction direction="left-to-right" evidence="10">
        <dbReference type="Rhea" id="RHEA:50253"/>
    </physiologicalReaction>
</comment>
<dbReference type="GO" id="GO:0009922">
    <property type="term" value="F:fatty acid elongase activity"/>
    <property type="evidence" value="ECO:0007669"/>
    <property type="project" value="InterPro"/>
</dbReference>
<keyword evidence="2 10" id="KW-0444">Lipid biosynthesis</keyword>
<keyword evidence="4 10" id="KW-0812">Transmembrane</keyword>
<dbReference type="GO" id="GO:0042761">
    <property type="term" value="P:very long-chain fatty acid biosynthetic process"/>
    <property type="evidence" value="ECO:0007669"/>
    <property type="project" value="TreeGrafter"/>
</dbReference>
<feature type="transmembrane region" description="Helical" evidence="10">
    <location>
        <begin position="273"/>
        <end position="294"/>
    </location>
</feature>
<dbReference type="PANTHER" id="PTHR11157:SF17">
    <property type="entry name" value="ELONGATION OF VERY LONG CHAIN FATTY ACIDS PROTEIN 6"/>
    <property type="match status" value="1"/>
</dbReference>
<feature type="transmembrane region" description="Helical" evidence="10">
    <location>
        <begin position="152"/>
        <end position="173"/>
    </location>
</feature>
<dbReference type="InterPro" id="IPR030457">
    <property type="entry name" value="ELO_CS"/>
</dbReference>
<accession>A0A7S0CH23</accession>
<keyword evidence="6 10" id="KW-1133">Transmembrane helix</keyword>
<gene>
    <name evidence="11" type="ORF">PINE0816_LOCUS19027</name>
</gene>
<organism evidence="11">
    <name type="scientific">Proboscia inermis</name>
    <dbReference type="NCBI Taxonomy" id="420281"/>
    <lineage>
        <taxon>Eukaryota</taxon>
        <taxon>Sar</taxon>
        <taxon>Stramenopiles</taxon>
        <taxon>Ochrophyta</taxon>
        <taxon>Bacillariophyta</taxon>
        <taxon>Coscinodiscophyceae</taxon>
        <taxon>Rhizosoleniophycidae</taxon>
        <taxon>Rhizosoleniales</taxon>
        <taxon>Rhizosoleniaceae</taxon>
        <taxon>Proboscia</taxon>
    </lineage>
</organism>
<evidence type="ECO:0000256" key="2">
    <source>
        <dbReference type="ARBA" id="ARBA00022516"/>
    </source>
</evidence>
<keyword evidence="8 10" id="KW-0472">Membrane</keyword>
<dbReference type="GO" id="GO:0005789">
    <property type="term" value="C:endoplasmic reticulum membrane"/>
    <property type="evidence" value="ECO:0007669"/>
    <property type="project" value="TreeGrafter"/>
</dbReference>
<feature type="transmembrane region" description="Helical" evidence="10">
    <location>
        <begin position="102"/>
        <end position="122"/>
    </location>
</feature>
<dbReference type="EC" id="2.3.1.-" evidence="10"/>
<dbReference type="GO" id="GO:0030148">
    <property type="term" value="P:sphingolipid biosynthetic process"/>
    <property type="evidence" value="ECO:0007669"/>
    <property type="project" value="TreeGrafter"/>
</dbReference>
<protein>
    <recommendedName>
        <fullName evidence="10">Elongation of fatty acids protein</fullName>
        <ecNumber evidence="10">2.3.1.-</ecNumber>
    </recommendedName>
</protein>
<evidence type="ECO:0000256" key="7">
    <source>
        <dbReference type="ARBA" id="ARBA00023098"/>
    </source>
</evidence>
<evidence type="ECO:0000256" key="1">
    <source>
        <dbReference type="ARBA" id="ARBA00004141"/>
    </source>
</evidence>
<evidence type="ECO:0000256" key="3">
    <source>
        <dbReference type="ARBA" id="ARBA00022679"/>
    </source>
</evidence>